<keyword evidence="7 10" id="KW-0283">Flagellar rotation</keyword>
<evidence type="ECO:0000256" key="2">
    <source>
        <dbReference type="ARBA" id="ARBA00004162"/>
    </source>
</evidence>
<organism evidence="11 12">
    <name type="scientific">Tropicimonas sediminicola</name>
    <dbReference type="NCBI Taxonomy" id="1031541"/>
    <lineage>
        <taxon>Bacteria</taxon>
        <taxon>Pseudomonadati</taxon>
        <taxon>Pseudomonadota</taxon>
        <taxon>Alphaproteobacteria</taxon>
        <taxon>Rhodobacterales</taxon>
        <taxon>Roseobacteraceae</taxon>
        <taxon>Tropicimonas</taxon>
    </lineage>
</organism>
<dbReference type="OrthoDB" id="7619358at2"/>
<dbReference type="GO" id="GO:0005886">
    <property type="term" value="C:plasma membrane"/>
    <property type="evidence" value="ECO:0007669"/>
    <property type="project" value="UniProtKB-SubCell"/>
</dbReference>
<evidence type="ECO:0000256" key="7">
    <source>
        <dbReference type="ARBA" id="ARBA00022779"/>
    </source>
</evidence>
<evidence type="ECO:0000256" key="1">
    <source>
        <dbReference type="ARBA" id="ARBA00002254"/>
    </source>
</evidence>
<comment type="subcellular location">
    <subcellularLocation>
        <location evidence="10">Cell inner membrane</location>
    </subcellularLocation>
    <subcellularLocation>
        <location evidence="2">Cell membrane</location>
        <topology evidence="2">Single-pass membrane protein</topology>
    </subcellularLocation>
</comment>
<keyword evidence="8 10" id="KW-1133">Transmembrane helix</keyword>
<gene>
    <name evidence="11" type="ORF">SAMN05421757_105216</name>
</gene>
<evidence type="ECO:0000313" key="12">
    <source>
        <dbReference type="Proteomes" id="UP000198426"/>
    </source>
</evidence>
<reference evidence="11 12" key="1">
    <citation type="submission" date="2017-06" db="EMBL/GenBank/DDBJ databases">
        <authorList>
            <person name="Kim H.J."/>
            <person name="Triplett B.A."/>
        </authorList>
    </citation>
    <scope>NUCLEOTIDE SEQUENCE [LARGE SCALE GENOMIC DNA]</scope>
    <source>
        <strain evidence="11 12">DSM 29339</strain>
    </source>
</reference>
<sequence length="159" mass="17061">MSDASAAVETTPKTGKLKPILIGLGLALALGGAGFYATYSGMLDLSGKASDGHAAAASVPDVTFVPVDPILVSFSSNGQSRHLRFRADLEVAPLEAANVEALMPRVLDVLNSYLRALEIEELERPTALIRIRAQMLRRVQMVVGEDRVEDLLVTEFVLN</sequence>
<dbReference type="InterPro" id="IPR005503">
    <property type="entry name" value="FliL"/>
</dbReference>
<dbReference type="PANTHER" id="PTHR35091:SF2">
    <property type="entry name" value="FLAGELLAR PROTEIN FLIL"/>
    <property type="match status" value="1"/>
</dbReference>
<keyword evidence="6 10" id="KW-0812">Transmembrane</keyword>
<evidence type="ECO:0000313" key="11">
    <source>
        <dbReference type="EMBL" id="SNT03730.1"/>
    </source>
</evidence>
<keyword evidence="4" id="KW-1003">Cell membrane</keyword>
<dbReference type="RefSeq" id="WP_089233789.1">
    <property type="nucleotide sequence ID" value="NZ_FZOY01000005.1"/>
</dbReference>
<dbReference type="EMBL" id="FZOY01000005">
    <property type="protein sequence ID" value="SNT03730.1"/>
    <property type="molecule type" value="Genomic_DNA"/>
</dbReference>
<keyword evidence="11" id="KW-0969">Cilium</keyword>
<dbReference type="GO" id="GO:0071978">
    <property type="term" value="P:bacterial-type flagellum-dependent swarming motility"/>
    <property type="evidence" value="ECO:0007669"/>
    <property type="project" value="TreeGrafter"/>
</dbReference>
<dbReference type="GO" id="GO:0009425">
    <property type="term" value="C:bacterial-type flagellum basal body"/>
    <property type="evidence" value="ECO:0007669"/>
    <property type="project" value="InterPro"/>
</dbReference>
<feature type="transmembrane region" description="Helical" evidence="10">
    <location>
        <begin position="20"/>
        <end position="39"/>
    </location>
</feature>
<keyword evidence="10" id="KW-0997">Cell inner membrane</keyword>
<dbReference type="GO" id="GO:0006935">
    <property type="term" value="P:chemotaxis"/>
    <property type="evidence" value="ECO:0007669"/>
    <property type="project" value="UniProtKB-KW"/>
</dbReference>
<comment type="similarity">
    <text evidence="3 10">Belongs to the FliL family.</text>
</comment>
<keyword evidence="9 10" id="KW-0472">Membrane</keyword>
<evidence type="ECO:0000256" key="9">
    <source>
        <dbReference type="ARBA" id="ARBA00023136"/>
    </source>
</evidence>
<proteinExistence type="inferred from homology"/>
<evidence type="ECO:0000256" key="6">
    <source>
        <dbReference type="ARBA" id="ARBA00022692"/>
    </source>
</evidence>
<accession>A0A239JD13</accession>
<keyword evidence="11" id="KW-0282">Flagellum</keyword>
<name>A0A239JD13_9RHOB</name>
<keyword evidence="12" id="KW-1185">Reference proteome</keyword>
<comment type="function">
    <text evidence="1 10">Controls the rotational direction of flagella during chemotaxis.</text>
</comment>
<keyword evidence="5 10" id="KW-0145">Chemotaxis</keyword>
<dbReference type="PANTHER" id="PTHR35091">
    <property type="entry name" value="FLAGELLAR PROTEIN FLIL"/>
    <property type="match status" value="1"/>
</dbReference>
<evidence type="ECO:0000256" key="8">
    <source>
        <dbReference type="ARBA" id="ARBA00022989"/>
    </source>
</evidence>
<protein>
    <recommendedName>
        <fullName evidence="10">Flagellar protein FliL</fullName>
    </recommendedName>
</protein>
<dbReference type="Proteomes" id="UP000198426">
    <property type="component" value="Unassembled WGS sequence"/>
</dbReference>
<evidence type="ECO:0000256" key="4">
    <source>
        <dbReference type="ARBA" id="ARBA00022475"/>
    </source>
</evidence>
<dbReference type="AlphaFoldDB" id="A0A239JD13"/>
<evidence type="ECO:0000256" key="5">
    <source>
        <dbReference type="ARBA" id="ARBA00022500"/>
    </source>
</evidence>
<dbReference type="Pfam" id="PF03748">
    <property type="entry name" value="FliL"/>
    <property type="match status" value="1"/>
</dbReference>
<evidence type="ECO:0000256" key="10">
    <source>
        <dbReference type="RuleBase" id="RU364125"/>
    </source>
</evidence>
<keyword evidence="11" id="KW-0966">Cell projection</keyword>
<evidence type="ECO:0000256" key="3">
    <source>
        <dbReference type="ARBA" id="ARBA00008281"/>
    </source>
</evidence>